<sequence length="182" mass="19900">MSKHGTLLLLLGVFVLPVGIAKLVLDMDWYHGGVTNRGDLLEQPLTSDWLGERHRWQLIYLLPDHCDDYCQGALFNLRQVPQAVGADHSRLDSVLLVQGDGLAAQPAAIRAQATGVTARQVPDYIVAKLKAQAHGTRAIYIADPMGNVMMAYPLVKGQTAVLAQGKDVLRDLKRLLKLSKIG</sequence>
<comment type="caution">
    <text evidence="1">The sequence shown here is derived from an EMBL/GenBank/DDBJ whole genome shotgun (WGS) entry which is preliminary data.</text>
</comment>
<dbReference type="AlphaFoldDB" id="A0A0J1H1S0"/>
<organism evidence="1 2">
    <name type="scientific">Photobacterium ganghwense</name>
    <dbReference type="NCBI Taxonomy" id="320778"/>
    <lineage>
        <taxon>Bacteria</taxon>
        <taxon>Pseudomonadati</taxon>
        <taxon>Pseudomonadota</taxon>
        <taxon>Gammaproteobacteria</taxon>
        <taxon>Vibrionales</taxon>
        <taxon>Vibrionaceae</taxon>
        <taxon>Photobacterium</taxon>
    </lineage>
</organism>
<dbReference type="STRING" id="320778.ABT57_21180"/>
<accession>A0A0J1H1S0</accession>
<dbReference type="RefSeq" id="WP_047887253.1">
    <property type="nucleotide sequence ID" value="NZ_CP071325.1"/>
</dbReference>
<name>A0A0J1H1S0_9GAMM</name>
<dbReference type="OrthoDB" id="9785445at2"/>
<gene>
    <name evidence="1" type="ORF">ABT57_21180</name>
</gene>
<reference evidence="1 2" key="1">
    <citation type="submission" date="2015-05" db="EMBL/GenBank/DDBJ databases">
        <title>Photobacterium galathea sp. nov.</title>
        <authorList>
            <person name="Machado H."/>
            <person name="Gram L."/>
        </authorList>
    </citation>
    <scope>NUCLEOTIDE SEQUENCE [LARGE SCALE GENOMIC DNA]</scope>
    <source>
        <strain evidence="1 2">DSM 22954</strain>
    </source>
</reference>
<evidence type="ECO:0000313" key="1">
    <source>
        <dbReference type="EMBL" id="KLV05733.1"/>
    </source>
</evidence>
<evidence type="ECO:0000313" key="2">
    <source>
        <dbReference type="Proteomes" id="UP000035909"/>
    </source>
</evidence>
<protein>
    <submittedName>
        <fullName evidence="1">Cytochrome oxidase</fullName>
    </submittedName>
</protein>
<dbReference type="Proteomes" id="UP000035909">
    <property type="component" value="Unassembled WGS sequence"/>
</dbReference>
<keyword evidence="2" id="KW-1185">Reference proteome</keyword>
<dbReference type="EMBL" id="LDOU01000024">
    <property type="protein sequence ID" value="KLV05733.1"/>
    <property type="molecule type" value="Genomic_DNA"/>
</dbReference>
<proteinExistence type="predicted"/>
<dbReference type="PATRIC" id="fig|320778.3.peg.4551"/>